<proteinExistence type="predicted"/>
<evidence type="ECO:0000313" key="1">
    <source>
        <dbReference type="EMBL" id="JAD63387.1"/>
    </source>
</evidence>
<reference evidence="1" key="2">
    <citation type="journal article" date="2015" name="Data Brief">
        <title>Shoot transcriptome of the giant reed, Arundo donax.</title>
        <authorList>
            <person name="Barrero R.A."/>
            <person name="Guerrero F.D."/>
            <person name="Moolhuijzen P."/>
            <person name="Goolsby J.A."/>
            <person name="Tidwell J."/>
            <person name="Bellgard S.E."/>
            <person name="Bellgard M.I."/>
        </authorList>
    </citation>
    <scope>NUCLEOTIDE SEQUENCE</scope>
    <source>
        <tissue evidence="1">Shoot tissue taken approximately 20 cm above the soil surface</tissue>
    </source>
</reference>
<dbReference type="EMBL" id="GBRH01234508">
    <property type="protein sequence ID" value="JAD63387.1"/>
    <property type="molecule type" value="Transcribed_RNA"/>
</dbReference>
<accession>A0A0A9BVT5</accession>
<name>A0A0A9BVT5_ARUDO</name>
<reference evidence="1" key="1">
    <citation type="submission" date="2014-09" db="EMBL/GenBank/DDBJ databases">
        <authorList>
            <person name="Magalhaes I.L.F."/>
            <person name="Oliveira U."/>
            <person name="Santos F.R."/>
            <person name="Vidigal T.H.D.A."/>
            <person name="Brescovit A.D."/>
            <person name="Santos A.J."/>
        </authorList>
    </citation>
    <scope>NUCLEOTIDE SEQUENCE</scope>
    <source>
        <tissue evidence="1">Shoot tissue taken approximately 20 cm above the soil surface</tissue>
    </source>
</reference>
<dbReference type="AlphaFoldDB" id="A0A0A9BVT5"/>
<protein>
    <submittedName>
        <fullName evidence="1">Uncharacterized protein</fullName>
    </submittedName>
</protein>
<sequence length="30" mass="3670">MLHTKQLFNDAQRFHLSNLNLAYFEFPTWS</sequence>
<organism evidence="1">
    <name type="scientific">Arundo donax</name>
    <name type="common">Giant reed</name>
    <name type="synonym">Donax arundinaceus</name>
    <dbReference type="NCBI Taxonomy" id="35708"/>
    <lineage>
        <taxon>Eukaryota</taxon>
        <taxon>Viridiplantae</taxon>
        <taxon>Streptophyta</taxon>
        <taxon>Embryophyta</taxon>
        <taxon>Tracheophyta</taxon>
        <taxon>Spermatophyta</taxon>
        <taxon>Magnoliopsida</taxon>
        <taxon>Liliopsida</taxon>
        <taxon>Poales</taxon>
        <taxon>Poaceae</taxon>
        <taxon>PACMAD clade</taxon>
        <taxon>Arundinoideae</taxon>
        <taxon>Arundineae</taxon>
        <taxon>Arundo</taxon>
    </lineage>
</organism>